<dbReference type="EMBL" id="KZ857388">
    <property type="protein sequence ID" value="RDX53244.1"/>
    <property type="molecule type" value="Genomic_DNA"/>
</dbReference>
<evidence type="ECO:0000313" key="3">
    <source>
        <dbReference type="Proteomes" id="UP000256964"/>
    </source>
</evidence>
<dbReference type="GO" id="GO:0005783">
    <property type="term" value="C:endoplasmic reticulum"/>
    <property type="evidence" value="ECO:0007669"/>
    <property type="project" value="TreeGrafter"/>
</dbReference>
<gene>
    <name evidence="2" type="ORF">OH76DRAFT_1470191</name>
</gene>
<evidence type="ECO:0000256" key="1">
    <source>
        <dbReference type="SAM" id="Phobius"/>
    </source>
</evidence>
<dbReference type="OrthoDB" id="2124888at2759"/>
<dbReference type="Proteomes" id="UP000256964">
    <property type="component" value="Unassembled WGS sequence"/>
</dbReference>
<feature type="transmembrane region" description="Helical" evidence="1">
    <location>
        <begin position="64"/>
        <end position="84"/>
    </location>
</feature>
<feature type="transmembrane region" description="Helical" evidence="1">
    <location>
        <begin position="26"/>
        <end position="44"/>
    </location>
</feature>
<keyword evidence="1" id="KW-1133">Transmembrane helix</keyword>
<feature type="transmembrane region" description="Helical" evidence="1">
    <location>
        <begin position="146"/>
        <end position="163"/>
    </location>
</feature>
<dbReference type="PANTHER" id="PTHR28026">
    <property type="entry name" value="DUF962 DOMAIN PROTEIN (AFU_ORTHOLOGUE AFUA_8G05310)"/>
    <property type="match status" value="1"/>
</dbReference>
<evidence type="ECO:0000313" key="2">
    <source>
        <dbReference type="EMBL" id="RDX53244.1"/>
    </source>
</evidence>
<dbReference type="GO" id="GO:0016020">
    <property type="term" value="C:membrane"/>
    <property type="evidence" value="ECO:0007669"/>
    <property type="project" value="GOC"/>
</dbReference>
<accession>A0A371DL38</accession>
<dbReference type="PANTHER" id="PTHR28026:SF9">
    <property type="entry name" value="2-HYDROXY-PALMITIC ACID DIOXYGENASE MPO1"/>
    <property type="match status" value="1"/>
</dbReference>
<dbReference type="GO" id="GO:0046521">
    <property type="term" value="P:sphingoid catabolic process"/>
    <property type="evidence" value="ECO:0007669"/>
    <property type="project" value="TreeGrafter"/>
</dbReference>
<protein>
    <submittedName>
        <fullName evidence="2">DUF962-domain-containing protein</fullName>
    </submittedName>
</protein>
<keyword evidence="1" id="KW-0472">Membrane</keyword>
<sequence>MASSGLLNVKHQLTFYGAYHDHPVNVAIHMIFVPAILWSSLVLATRVPVPSFFPDVHAVVNNYLAFDLNWSALWAIFTLAYYYLLEPTAALLYTPQMILTLLTSAAFAHKPGSFNTALLIHITSWVFQFAGHFLAEGRSPALLDNLLGALVLAPFFVHLEILFKLGYNPSLQRSVHASITEEIKKIKSGGQKKTQ</sequence>
<organism evidence="2 3">
    <name type="scientific">Lentinus brumalis</name>
    <dbReference type="NCBI Taxonomy" id="2498619"/>
    <lineage>
        <taxon>Eukaryota</taxon>
        <taxon>Fungi</taxon>
        <taxon>Dikarya</taxon>
        <taxon>Basidiomycota</taxon>
        <taxon>Agaricomycotina</taxon>
        <taxon>Agaricomycetes</taxon>
        <taxon>Polyporales</taxon>
        <taxon>Polyporaceae</taxon>
        <taxon>Lentinus</taxon>
    </lineage>
</organism>
<proteinExistence type="predicted"/>
<reference evidence="2 3" key="1">
    <citation type="journal article" date="2018" name="Biotechnol. Biofuels">
        <title>Integrative visual omics of the white-rot fungus Polyporus brumalis exposes the biotechnological potential of its oxidative enzymes for delignifying raw plant biomass.</title>
        <authorList>
            <person name="Miyauchi S."/>
            <person name="Rancon A."/>
            <person name="Drula E."/>
            <person name="Hage H."/>
            <person name="Chaduli D."/>
            <person name="Favel A."/>
            <person name="Grisel S."/>
            <person name="Henrissat B."/>
            <person name="Herpoel-Gimbert I."/>
            <person name="Ruiz-Duenas F.J."/>
            <person name="Chevret D."/>
            <person name="Hainaut M."/>
            <person name="Lin J."/>
            <person name="Wang M."/>
            <person name="Pangilinan J."/>
            <person name="Lipzen A."/>
            <person name="Lesage-Meessen L."/>
            <person name="Navarro D."/>
            <person name="Riley R."/>
            <person name="Grigoriev I.V."/>
            <person name="Zhou S."/>
            <person name="Raouche S."/>
            <person name="Rosso M.N."/>
        </authorList>
    </citation>
    <scope>NUCLEOTIDE SEQUENCE [LARGE SCALE GENOMIC DNA]</scope>
    <source>
        <strain evidence="2 3">BRFM 1820</strain>
    </source>
</reference>
<dbReference type="AlphaFoldDB" id="A0A371DL38"/>
<keyword evidence="1" id="KW-0812">Transmembrane</keyword>
<dbReference type="Pfam" id="PF06127">
    <property type="entry name" value="Mpo1-like"/>
    <property type="match status" value="1"/>
</dbReference>
<dbReference type="InterPro" id="IPR009305">
    <property type="entry name" value="Mpo1-like"/>
</dbReference>
<feature type="transmembrane region" description="Helical" evidence="1">
    <location>
        <begin position="90"/>
        <end position="109"/>
    </location>
</feature>
<name>A0A371DL38_9APHY</name>
<keyword evidence="3" id="KW-1185">Reference proteome</keyword>